<evidence type="ECO:0000313" key="2">
    <source>
        <dbReference type="EMBL" id="NNG36175.1"/>
    </source>
</evidence>
<dbReference type="InterPro" id="IPR050471">
    <property type="entry name" value="AB_hydrolase"/>
</dbReference>
<accession>A0A849A6N2</accession>
<dbReference type="EMBL" id="JABEND010000005">
    <property type="protein sequence ID" value="NNG36175.1"/>
    <property type="molecule type" value="Genomic_DNA"/>
</dbReference>
<evidence type="ECO:0000313" key="3">
    <source>
        <dbReference type="Proteomes" id="UP000562984"/>
    </source>
</evidence>
<sequence>MPSVANVTTDDVAVPDSDRLAGVSTVRAGTGTGPALVLAHGAGGSIPANFGRVIEALGSERTLLGANYPGTEGSALGAAPLTLDGLADTLIAVADAAGVDRFPILGMSLGSAVAVTAAHRYPDRVTGLLLTVGLGHADAQLRSVVSAWRALAAVGDTDALAALILSAGSSPATLAQLDPAAETVARQQISAGFEPGGPAQAELVAGVDIRPLLAGIAVPTVVMAAGQDRLVLPSTTRDLAAGIPGAELIEYPDAGHIFTDDEERRWIGDIRGFLTAQAL</sequence>
<dbReference type="Proteomes" id="UP000562984">
    <property type="component" value="Unassembled WGS sequence"/>
</dbReference>
<protein>
    <submittedName>
        <fullName evidence="2">Alpha/beta fold hydrolase</fullName>
    </submittedName>
</protein>
<comment type="caution">
    <text evidence="2">The sequence shown here is derived from an EMBL/GenBank/DDBJ whole genome shotgun (WGS) entry which is preliminary data.</text>
</comment>
<dbReference type="GO" id="GO:0016787">
    <property type="term" value="F:hydrolase activity"/>
    <property type="evidence" value="ECO:0007669"/>
    <property type="project" value="UniProtKB-KW"/>
</dbReference>
<name>A0A849A6N2_9ACTN</name>
<organism evidence="2 3">
    <name type="scientific">Nakamurella aerolata</name>
    <dbReference type="NCBI Taxonomy" id="1656892"/>
    <lineage>
        <taxon>Bacteria</taxon>
        <taxon>Bacillati</taxon>
        <taxon>Actinomycetota</taxon>
        <taxon>Actinomycetes</taxon>
        <taxon>Nakamurellales</taxon>
        <taxon>Nakamurellaceae</taxon>
        <taxon>Nakamurella</taxon>
    </lineage>
</organism>
<gene>
    <name evidence="2" type="ORF">HKD39_10695</name>
</gene>
<proteinExistence type="predicted"/>
<evidence type="ECO:0000259" key="1">
    <source>
        <dbReference type="Pfam" id="PF00561"/>
    </source>
</evidence>
<dbReference type="SUPFAM" id="SSF53474">
    <property type="entry name" value="alpha/beta-Hydrolases"/>
    <property type="match status" value="1"/>
</dbReference>
<dbReference type="PANTHER" id="PTHR43433:SF5">
    <property type="entry name" value="AB HYDROLASE-1 DOMAIN-CONTAINING PROTEIN"/>
    <property type="match status" value="1"/>
</dbReference>
<keyword evidence="3" id="KW-1185">Reference proteome</keyword>
<dbReference type="PANTHER" id="PTHR43433">
    <property type="entry name" value="HYDROLASE, ALPHA/BETA FOLD FAMILY PROTEIN"/>
    <property type="match status" value="1"/>
</dbReference>
<dbReference type="Pfam" id="PF00561">
    <property type="entry name" value="Abhydrolase_1"/>
    <property type="match status" value="1"/>
</dbReference>
<keyword evidence="2" id="KW-0378">Hydrolase</keyword>
<dbReference type="AlphaFoldDB" id="A0A849A6N2"/>
<dbReference type="InterPro" id="IPR029058">
    <property type="entry name" value="AB_hydrolase_fold"/>
</dbReference>
<reference evidence="2 3" key="1">
    <citation type="submission" date="2020-05" db="EMBL/GenBank/DDBJ databases">
        <title>Nakamurella sp. DB0629 isolated from air conditioner.</title>
        <authorList>
            <person name="Kim D.H."/>
            <person name="Kim D.-U."/>
        </authorList>
    </citation>
    <scope>NUCLEOTIDE SEQUENCE [LARGE SCALE GENOMIC DNA]</scope>
    <source>
        <strain evidence="2 3">DB0629</strain>
    </source>
</reference>
<dbReference type="Gene3D" id="3.40.50.1820">
    <property type="entry name" value="alpha/beta hydrolase"/>
    <property type="match status" value="1"/>
</dbReference>
<dbReference type="InterPro" id="IPR000073">
    <property type="entry name" value="AB_hydrolase_1"/>
</dbReference>
<feature type="domain" description="AB hydrolase-1" evidence="1">
    <location>
        <begin position="34"/>
        <end position="261"/>
    </location>
</feature>